<evidence type="ECO:0000256" key="1">
    <source>
        <dbReference type="SAM" id="MobiDB-lite"/>
    </source>
</evidence>
<gene>
    <name evidence="3" type="ORF">GRAN_1824</name>
</gene>
<feature type="region of interest" description="Disordered" evidence="1">
    <location>
        <begin position="131"/>
        <end position="159"/>
    </location>
</feature>
<dbReference type="InterPro" id="IPR029068">
    <property type="entry name" value="Glyas_Bleomycin-R_OHBP_Dase"/>
</dbReference>
<dbReference type="Gene3D" id="3.10.180.10">
    <property type="entry name" value="2,3-Dihydroxybiphenyl 1,2-Dioxygenase, domain 1"/>
    <property type="match status" value="2"/>
</dbReference>
<feature type="domain" description="VOC" evidence="2">
    <location>
        <begin position="14"/>
        <end position="125"/>
    </location>
</feature>
<evidence type="ECO:0000259" key="2">
    <source>
        <dbReference type="PROSITE" id="PS51819"/>
    </source>
</evidence>
<evidence type="ECO:0000313" key="4">
    <source>
        <dbReference type="Proteomes" id="UP000289437"/>
    </source>
</evidence>
<reference evidence="3 4" key="1">
    <citation type="submission" date="2018-11" db="EMBL/GenBank/DDBJ databases">
        <authorList>
            <person name="Mardanov A.V."/>
            <person name="Ravin N.V."/>
            <person name="Dedysh S.N."/>
        </authorList>
    </citation>
    <scope>NUCLEOTIDE SEQUENCE [LARGE SCALE GENOMIC DNA]</scope>
    <source>
        <strain evidence="3 4">AF10</strain>
    </source>
</reference>
<feature type="compositionally biased region" description="Low complexity" evidence="1">
    <location>
        <begin position="135"/>
        <end position="152"/>
    </location>
</feature>
<evidence type="ECO:0000313" key="3">
    <source>
        <dbReference type="EMBL" id="RXH58514.1"/>
    </source>
</evidence>
<feature type="domain" description="VOC" evidence="2">
    <location>
        <begin position="167"/>
        <end position="291"/>
    </location>
</feature>
<proteinExistence type="predicted"/>
<keyword evidence="4" id="KW-1185">Reference proteome</keyword>
<dbReference type="OrthoDB" id="9815599at2"/>
<sequence length="294" mass="32761">MSATSRSVSRKITFAGQPVPELPVADVERAQQHYRDTLGFDIAWLEPGQEIGAVSCPPVAIFFRRRTPPFEPALHWVYAEHIDATYQELISSGANIVDPLERKPWGLRQFTIEDLDGNRFYFHNDDAPVGQAATESGQAAAEPSQSASESTAKALRDQTTQTTPVPILHSIEPQLFVANIQRSCDFYTHKLGFSVAFLYGDPPHYGQVVRDNARINLRLVCEPVFAGGVRRREHLLSASITVATASELQHLFRSYQVAEVCFHQRLKTEPWGATTFIVSDPDENLILFAGPRAD</sequence>
<comment type="caution">
    <text evidence="3">The sequence shown here is derived from an EMBL/GenBank/DDBJ whole genome shotgun (WGS) entry which is preliminary data.</text>
</comment>
<dbReference type="AlphaFoldDB" id="A0A4V1L698"/>
<dbReference type="Proteomes" id="UP000289437">
    <property type="component" value="Unassembled WGS sequence"/>
</dbReference>
<dbReference type="InterPro" id="IPR004360">
    <property type="entry name" value="Glyas_Fos-R_dOase_dom"/>
</dbReference>
<dbReference type="PANTHER" id="PTHR36503:SF3">
    <property type="entry name" value="BLR0126 PROTEIN"/>
    <property type="match status" value="1"/>
</dbReference>
<dbReference type="InterPro" id="IPR037523">
    <property type="entry name" value="VOC_core"/>
</dbReference>
<name>A0A4V1L698_9BACT</name>
<dbReference type="SUPFAM" id="SSF54593">
    <property type="entry name" value="Glyoxalase/Bleomycin resistance protein/Dihydroxybiphenyl dioxygenase"/>
    <property type="match status" value="2"/>
</dbReference>
<dbReference type="Pfam" id="PF00903">
    <property type="entry name" value="Glyoxalase"/>
    <property type="match status" value="2"/>
</dbReference>
<dbReference type="PANTHER" id="PTHR36503">
    <property type="entry name" value="BLR2520 PROTEIN"/>
    <property type="match status" value="1"/>
</dbReference>
<dbReference type="PROSITE" id="PS51819">
    <property type="entry name" value="VOC"/>
    <property type="match status" value="2"/>
</dbReference>
<organism evidence="3 4">
    <name type="scientific">Granulicella sibirica</name>
    <dbReference type="NCBI Taxonomy" id="2479048"/>
    <lineage>
        <taxon>Bacteria</taxon>
        <taxon>Pseudomonadati</taxon>
        <taxon>Acidobacteriota</taxon>
        <taxon>Terriglobia</taxon>
        <taxon>Terriglobales</taxon>
        <taxon>Acidobacteriaceae</taxon>
        <taxon>Granulicella</taxon>
    </lineage>
</organism>
<dbReference type="RefSeq" id="WP_128912495.1">
    <property type="nucleotide sequence ID" value="NZ_RDSM01000001.1"/>
</dbReference>
<protein>
    <recommendedName>
        <fullName evidence="2">VOC domain-containing protein</fullName>
    </recommendedName>
</protein>
<accession>A0A4V1L698</accession>
<reference evidence="4" key="2">
    <citation type="submission" date="2019-02" db="EMBL/GenBank/DDBJ databases">
        <title>Granulicella sibirica sp. nov., a psychrotolerant acidobacterium isolated from an organic soil layer in forested tundra, West Siberia.</title>
        <authorList>
            <person name="Oshkin I.Y."/>
            <person name="Kulichevskaya I.S."/>
            <person name="Rijpstra W.I.C."/>
            <person name="Sinninghe Damste J.S."/>
            <person name="Rakitin A.L."/>
            <person name="Ravin N.V."/>
            <person name="Dedysh S.N."/>
        </authorList>
    </citation>
    <scope>NUCLEOTIDE SEQUENCE [LARGE SCALE GENOMIC DNA]</scope>
    <source>
        <strain evidence="4">AF10</strain>
    </source>
</reference>
<dbReference type="EMBL" id="RDSM01000001">
    <property type="protein sequence ID" value="RXH58514.1"/>
    <property type="molecule type" value="Genomic_DNA"/>
</dbReference>